<keyword evidence="8" id="KW-1185">Reference proteome</keyword>
<keyword evidence="3" id="KW-0479">Metal-binding</keyword>
<reference evidence="7 8" key="1">
    <citation type="submission" date="2020-07" db="EMBL/GenBank/DDBJ databases">
        <title>A new beta-1,3-glucan-decomposing anaerobic bacterium isolated from anoxic soil subjected to biological soil disinfestation.</title>
        <authorList>
            <person name="Ueki A."/>
            <person name="Tonouchi A."/>
        </authorList>
    </citation>
    <scope>NUCLEOTIDE SEQUENCE [LARGE SCALE GENOMIC DNA]</scope>
    <source>
        <strain evidence="7 8">TW1</strain>
    </source>
</reference>
<protein>
    <submittedName>
        <fullName evidence="7">4,5-DOPA dioxygenase extradiol</fullName>
    </submittedName>
</protein>
<dbReference type="AlphaFoldDB" id="A0A6V8SET2"/>
<organism evidence="7 8">
    <name type="scientific">Clostridium fungisolvens</name>
    <dbReference type="NCBI Taxonomy" id="1604897"/>
    <lineage>
        <taxon>Bacteria</taxon>
        <taxon>Bacillati</taxon>
        <taxon>Bacillota</taxon>
        <taxon>Clostridia</taxon>
        <taxon>Eubacteriales</taxon>
        <taxon>Clostridiaceae</taxon>
        <taxon>Clostridium</taxon>
    </lineage>
</organism>
<dbReference type="Pfam" id="PF02900">
    <property type="entry name" value="LigB"/>
    <property type="match status" value="1"/>
</dbReference>
<comment type="caution">
    <text evidence="7">The sequence shown here is derived from an EMBL/GenBank/DDBJ whole genome shotgun (WGS) entry which is preliminary data.</text>
</comment>
<proteinExistence type="inferred from homology"/>
<comment type="cofactor">
    <cofactor evidence="1">
        <name>Zn(2+)</name>
        <dbReference type="ChEBI" id="CHEBI:29105"/>
    </cofactor>
</comment>
<evidence type="ECO:0000256" key="2">
    <source>
        <dbReference type="ARBA" id="ARBA00007581"/>
    </source>
</evidence>
<evidence type="ECO:0000256" key="4">
    <source>
        <dbReference type="ARBA" id="ARBA00022833"/>
    </source>
</evidence>
<dbReference type="NCBIfam" id="NF007914">
    <property type="entry name" value="PRK10628.1"/>
    <property type="match status" value="1"/>
</dbReference>
<dbReference type="EMBL" id="BLZR01000001">
    <property type="protein sequence ID" value="GFP75082.1"/>
    <property type="molecule type" value="Genomic_DNA"/>
</dbReference>
<evidence type="ECO:0000313" key="8">
    <source>
        <dbReference type="Proteomes" id="UP000580568"/>
    </source>
</evidence>
<dbReference type="RefSeq" id="WP_183276614.1">
    <property type="nucleotide sequence ID" value="NZ_BLZR01000001.1"/>
</dbReference>
<accession>A0A6V8SET2</accession>
<gene>
    <name evidence="7" type="ORF">bsdtw1_01149</name>
</gene>
<evidence type="ECO:0000313" key="7">
    <source>
        <dbReference type="EMBL" id="GFP75082.1"/>
    </source>
</evidence>
<sequence length="258" mass="29537">MNKRLPALFIGHGSPMNAIENNDYTEMLKKLGETIEKPKAILVISAHWLTDGSYIDVQDEPRQIYDFYGFPDELYQLEYKPTGVKDYAQIAYESLKNFGVKSTNQWGLDHGAWAILKHLYPNADIPAFQLSLNHNFTPEEHYKLGLKLKKLRDQGFLILGSGNIVHNLRKIKFDSDANPFDWAIEFDGYIAKALTDNDHDALINYKNQGLIEKLSLPTDEHYLPLLYIAALKEDDEKVSFLYEGIELGSLSMRSFMIS</sequence>
<dbReference type="CDD" id="cd07363">
    <property type="entry name" value="45_DOPA_Dioxygenase"/>
    <property type="match status" value="1"/>
</dbReference>
<keyword evidence="7" id="KW-0223">Dioxygenase</keyword>
<evidence type="ECO:0000256" key="3">
    <source>
        <dbReference type="ARBA" id="ARBA00022723"/>
    </source>
</evidence>
<dbReference type="PIRSF" id="PIRSF006157">
    <property type="entry name" value="Doxgns_DODA"/>
    <property type="match status" value="1"/>
</dbReference>
<keyword evidence="5" id="KW-0560">Oxidoreductase</keyword>
<dbReference type="InterPro" id="IPR014436">
    <property type="entry name" value="Extradiol_dOase_DODA"/>
</dbReference>
<comment type="similarity">
    <text evidence="2">Belongs to the DODA-type extradiol aromatic ring-opening dioxygenase family.</text>
</comment>
<dbReference type="InterPro" id="IPR004183">
    <property type="entry name" value="Xdiol_dOase_suB"/>
</dbReference>
<dbReference type="SUPFAM" id="SSF53213">
    <property type="entry name" value="LigB-like"/>
    <property type="match status" value="1"/>
</dbReference>
<dbReference type="GO" id="GO:0016702">
    <property type="term" value="F:oxidoreductase activity, acting on single donors with incorporation of molecular oxygen, incorporation of two atoms of oxygen"/>
    <property type="evidence" value="ECO:0007669"/>
    <property type="project" value="UniProtKB-ARBA"/>
</dbReference>
<evidence type="ECO:0000256" key="5">
    <source>
        <dbReference type="ARBA" id="ARBA00023002"/>
    </source>
</evidence>
<keyword evidence="4" id="KW-0862">Zinc</keyword>
<dbReference type="GO" id="GO:0008198">
    <property type="term" value="F:ferrous iron binding"/>
    <property type="evidence" value="ECO:0007669"/>
    <property type="project" value="InterPro"/>
</dbReference>
<dbReference type="Proteomes" id="UP000580568">
    <property type="component" value="Unassembled WGS sequence"/>
</dbReference>
<dbReference type="Gene3D" id="3.40.830.10">
    <property type="entry name" value="LigB-like"/>
    <property type="match status" value="1"/>
</dbReference>
<dbReference type="PANTHER" id="PTHR30096">
    <property type="entry name" value="4,5-DOPA DIOXYGENASE EXTRADIOL-LIKE PROTEIN"/>
    <property type="match status" value="1"/>
</dbReference>
<dbReference type="GO" id="GO:0008270">
    <property type="term" value="F:zinc ion binding"/>
    <property type="evidence" value="ECO:0007669"/>
    <property type="project" value="InterPro"/>
</dbReference>
<evidence type="ECO:0000259" key="6">
    <source>
        <dbReference type="Pfam" id="PF02900"/>
    </source>
</evidence>
<evidence type="ECO:0000256" key="1">
    <source>
        <dbReference type="ARBA" id="ARBA00001947"/>
    </source>
</evidence>
<name>A0A6V8SET2_9CLOT</name>
<dbReference type="PANTHER" id="PTHR30096:SF0">
    <property type="entry name" value="4,5-DOPA DIOXYGENASE EXTRADIOL-LIKE PROTEIN"/>
    <property type="match status" value="1"/>
</dbReference>
<feature type="domain" description="Extradiol ring-cleavage dioxygenase class III enzyme subunit B" evidence="6">
    <location>
        <begin position="15"/>
        <end position="238"/>
    </location>
</feature>